<name>A0A076EYB4_RHOOP</name>
<dbReference type="GO" id="GO:0006302">
    <property type="term" value="P:double-strand break repair"/>
    <property type="evidence" value="ECO:0007669"/>
    <property type="project" value="TreeGrafter"/>
</dbReference>
<protein>
    <recommendedName>
        <fullName evidence="5">Protein CR006 P-loop domain-containing protein</fullName>
    </recommendedName>
</protein>
<keyword evidence="6" id="KW-0614">Plasmid</keyword>
<evidence type="ECO:0000256" key="4">
    <source>
        <dbReference type="SAM" id="Coils"/>
    </source>
</evidence>
<dbReference type="RefSeq" id="WP_158461357.1">
    <property type="nucleotide sequence ID" value="NZ_CP008948.1"/>
</dbReference>
<evidence type="ECO:0000259" key="5">
    <source>
        <dbReference type="Pfam" id="PF13166"/>
    </source>
</evidence>
<organism evidence="6 7">
    <name type="scientific">Rhodococcus opacus</name>
    <name type="common">Nocardia opaca</name>
    <dbReference type="NCBI Taxonomy" id="37919"/>
    <lineage>
        <taxon>Bacteria</taxon>
        <taxon>Bacillati</taxon>
        <taxon>Actinomycetota</taxon>
        <taxon>Actinomycetes</taxon>
        <taxon>Mycobacteriales</taxon>
        <taxon>Nocardiaceae</taxon>
        <taxon>Rhodococcus</taxon>
    </lineage>
</organism>
<accession>A0A076EYB4</accession>
<geneLocation type="plasmid" evidence="6 7">
    <name>pPDG1</name>
</geneLocation>
<dbReference type="Gene3D" id="3.40.50.300">
    <property type="entry name" value="P-loop containing nucleotide triphosphate hydrolases"/>
    <property type="match status" value="2"/>
</dbReference>
<gene>
    <name evidence="6" type="ORF">EP51_39290</name>
</gene>
<evidence type="ECO:0000313" key="6">
    <source>
        <dbReference type="EMBL" id="AII10363.1"/>
    </source>
</evidence>
<feature type="coiled-coil region" evidence="4">
    <location>
        <begin position="420"/>
        <end position="461"/>
    </location>
</feature>
<dbReference type="PANTHER" id="PTHR32182">
    <property type="entry name" value="DNA REPLICATION AND REPAIR PROTEIN RECF"/>
    <property type="match status" value="1"/>
</dbReference>
<keyword evidence="1" id="KW-0227">DNA damage</keyword>
<dbReference type="EMBL" id="CP008948">
    <property type="protein sequence ID" value="AII10363.1"/>
    <property type="molecule type" value="Genomic_DNA"/>
</dbReference>
<evidence type="ECO:0000256" key="3">
    <source>
        <dbReference type="ARBA" id="ARBA00023236"/>
    </source>
</evidence>
<sequence length="772" mass="85750">MIRRIAKIGNYRAFQDWHNHGDSAPFRRVNVVYGPNGSGKSTLATLFESCSQGTLSCVNLRIAYQDDGSPETTLNENSQEFWRSVHVFNKSYVNRSMRFDHEDGPNPDSLLTLGEENIHAQAELESALARRAELEAIQASRKASIVSETKQLDTALQRTAQLVVEELSAVDQYRATNVYHKGSVRTRLQADRGVFSSASVDVEGDLQIVGAPRQHPVTAVTGPAIAGNEVVAEVRALLEAEVTVDAIAALKGHEERAQWAQRGIALHEHSVSCYFCGQPLTETRRGQLEAHFDSALQRLQSRIDSTVNKLEQAAATADQLAESLPRPTEVYPELADDMLSAADAYRTAAKTFNTTVTELVSHLLSKRNNPFQTSQLGADIRLTPPELDPINAILSTHNARCASHQSDAKAAATRVELHRVAELQAKFDELTTSIKQAEDDRTTAQDELRTLADRIVELEKIDANPVPLGDELTTNVRRLLGRSELTFRTAGDGLRYHIERNGSPAKNLSEGECTAISLLNFLARLRSGEIAKTEPTVIIDDPVSSLDQDILFGVSAHIWAELVTRTTARQVFILTHNFELFRQWLIQLKSAERHMQGGWTAHTLEGRHDGTRRVPTLRQWTTDKKESARLRSQYHYLFSRVAKAVTDAHTGNLALHERMDILALAPNSARRMLEAFLSFHFPQHIGDFHGGMRAAIQSIDDGPARVRIERYLHSHSHNEEGDIGKPLDVSEVATVIASLFHLIRKLDTNHYNAMCESLQIDGAALVAIAEFD</sequence>
<feature type="domain" description="Protein CR006 P-loop" evidence="5">
    <location>
        <begin position="11"/>
        <end position="740"/>
    </location>
</feature>
<dbReference type="Pfam" id="PF13166">
    <property type="entry name" value="AAA_13"/>
    <property type="match status" value="1"/>
</dbReference>
<evidence type="ECO:0000256" key="2">
    <source>
        <dbReference type="ARBA" id="ARBA00023204"/>
    </source>
</evidence>
<reference evidence="6 7" key="1">
    <citation type="submission" date="2014-07" db="EMBL/GenBank/DDBJ databases">
        <title>Genome Sequence of Rhodococcus opacus Strain R7, a Biodegrader of Mono- and Polycyclic Aromatic Hydrocarbons.</title>
        <authorList>
            <person name="Di Gennaro P."/>
            <person name="Zampolli J."/>
            <person name="Presti I."/>
            <person name="Cappelletti M."/>
            <person name="D'Ursi P."/>
            <person name="Orro A."/>
            <person name="Mezzelani A."/>
            <person name="Milanesi L."/>
        </authorList>
    </citation>
    <scope>NUCLEOTIDE SEQUENCE [LARGE SCALE GENOMIC DNA]</scope>
    <source>
        <strain evidence="6 7">R7</strain>
        <plasmid evidence="6">pPDG1</plasmid>
    </source>
</reference>
<proteinExistence type="predicted"/>
<dbReference type="SUPFAM" id="SSF52540">
    <property type="entry name" value="P-loop containing nucleoside triphosphate hydrolases"/>
    <property type="match status" value="1"/>
</dbReference>
<dbReference type="PANTHER" id="PTHR32182:SF0">
    <property type="entry name" value="DNA REPLICATION AND REPAIR PROTEIN RECF"/>
    <property type="match status" value="1"/>
</dbReference>
<dbReference type="Proteomes" id="UP000028488">
    <property type="component" value="Plasmid pPDG1"/>
</dbReference>
<dbReference type="AlphaFoldDB" id="A0A076EYB4"/>
<keyword evidence="3" id="KW-0742">SOS response</keyword>
<keyword evidence="4" id="KW-0175">Coiled coil</keyword>
<evidence type="ECO:0000256" key="1">
    <source>
        <dbReference type="ARBA" id="ARBA00022763"/>
    </source>
</evidence>
<dbReference type="GO" id="GO:0009432">
    <property type="term" value="P:SOS response"/>
    <property type="evidence" value="ECO:0007669"/>
    <property type="project" value="UniProtKB-KW"/>
</dbReference>
<dbReference type="InterPro" id="IPR027417">
    <property type="entry name" value="P-loop_NTPase"/>
</dbReference>
<evidence type="ECO:0000313" key="7">
    <source>
        <dbReference type="Proteomes" id="UP000028488"/>
    </source>
</evidence>
<dbReference type="GO" id="GO:0000731">
    <property type="term" value="P:DNA synthesis involved in DNA repair"/>
    <property type="evidence" value="ECO:0007669"/>
    <property type="project" value="TreeGrafter"/>
</dbReference>
<dbReference type="InterPro" id="IPR026866">
    <property type="entry name" value="CR006_AAA"/>
</dbReference>
<keyword evidence="2" id="KW-0234">DNA repair</keyword>